<dbReference type="EMBL" id="AWSO01001323">
    <property type="protein sequence ID" value="ESK84328.1"/>
    <property type="molecule type" value="Genomic_DNA"/>
</dbReference>
<evidence type="ECO:0000256" key="3">
    <source>
        <dbReference type="ARBA" id="ARBA00022777"/>
    </source>
</evidence>
<reference evidence="7 8" key="1">
    <citation type="journal article" date="2014" name="BMC Genomics">
        <title>Genome and secretome analysis of the hemibiotrophic fungal pathogen, Moniliophthora roreri, which causes frosty pod rot disease of cacao: mechanisms of the biotrophic and necrotrophic phases.</title>
        <authorList>
            <person name="Meinhardt L.W."/>
            <person name="Costa G.G.L."/>
            <person name="Thomazella D.P.T."/>
            <person name="Teixeira P.J.P.L."/>
            <person name="Carazzolle M.F."/>
            <person name="Schuster S.C."/>
            <person name="Carlson J.E."/>
            <person name="Guiltinan M.J."/>
            <person name="Mieczkowski P."/>
            <person name="Farmer A."/>
            <person name="Ramaraj T."/>
            <person name="Crozier J."/>
            <person name="Davis R.E."/>
            <person name="Shao J."/>
            <person name="Melnick R.L."/>
            <person name="Pereira G.A.G."/>
            <person name="Bailey B.A."/>
        </authorList>
    </citation>
    <scope>NUCLEOTIDE SEQUENCE [LARGE SCALE GENOMIC DNA]</scope>
    <source>
        <strain evidence="7 8">MCA 2997</strain>
    </source>
</reference>
<proteinExistence type="predicted"/>
<gene>
    <name evidence="7" type="ORF">Moror_10211</name>
</gene>
<dbReference type="PANTHER" id="PTHR44329">
    <property type="entry name" value="SERINE/THREONINE-PROTEIN KINASE TNNI3K-RELATED"/>
    <property type="match status" value="1"/>
</dbReference>
<keyword evidence="2" id="KW-0547">Nucleotide-binding</keyword>
<keyword evidence="8" id="KW-1185">Reference proteome</keyword>
<evidence type="ECO:0000256" key="4">
    <source>
        <dbReference type="ARBA" id="ARBA00022840"/>
    </source>
</evidence>
<dbReference type="HOGENOM" id="CLU_000288_7_18_1"/>
<dbReference type="GO" id="GO:0004674">
    <property type="term" value="F:protein serine/threonine kinase activity"/>
    <property type="evidence" value="ECO:0007669"/>
    <property type="project" value="TreeGrafter"/>
</dbReference>
<dbReference type="PANTHER" id="PTHR44329:SF288">
    <property type="entry name" value="MITOGEN-ACTIVATED PROTEIN KINASE KINASE KINASE 20"/>
    <property type="match status" value="1"/>
</dbReference>
<dbReference type="SUPFAM" id="SSF56112">
    <property type="entry name" value="Protein kinase-like (PK-like)"/>
    <property type="match status" value="1"/>
</dbReference>
<dbReference type="Gene3D" id="1.10.510.10">
    <property type="entry name" value="Transferase(Phosphotransferase) domain 1"/>
    <property type="match status" value="1"/>
</dbReference>
<keyword evidence="1" id="KW-0808">Transferase</keyword>
<feature type="region of interest" description="Disordered" evidence="5">
    <location>
        <begin position="14"/>
        <end position="54"/>
    </location>
</feature>
<evidence type="ECO:0000259" key="6">
    <source>
        <dbReference type="PROSITE" id="PS50011"/>
    </source>
</evidence>
<dbReference type="STRING" id="1381753.V2WBY0"/>
<evidence type="ECO:0000256" key="1">
    <source>
        <dbReference type="ARBA" id="ARBA00022679"/>
    </source>
</evidence>
<evidence type="ECO:0000256" key="2">
    <source>
        <dbReference type="ARBA" id="ARBA00022741"/>
    </source>
</evidence>
<accession>V2WBY0</accession>
<evidence type="ECO:0000313" key="7">
    <source>
        <dbReference type="EMBL" id="ESK84328.1"/>
    </source>
</evidence>
<organism evidence="7 8">
    <name type="scientific">Moniliophthora roreri (strain MCA 2997)</name>
    <name type="common">Cocoa frosty pod rot fungus</name>
    <name type="synonym">Crinipellis roreri</name>
    <dbReference type="NCBI Taxonomy" id="1381753"/>
    <lineage>
        <taxon>Eukaryota</taxon>
        <taxon>Fungi</taxon>
        <taxon>Dikarya</taxon>
        <taxon>Basidiomycota</taxon>
        <taxon>Agaricomycotina</taxon>
        <taxon>Agaricomycetes</taxon>
        <taxon>Agaricomycetidae</taxon>
        <taxon>Agaricales</taxon>
        <taxon>Marasmiineae</taxon>
        <taxon>Marasmiaceae</taxon>
        <taxon>Moniliophthora</taxon>
    </lineage>
</organism>
<dbReference type="Gene3D" id="3.30.200.20">
    <property type="entry name" value="Phosphorylase Kinase, domain 1"/>
    <property type="match status" value="1"/>
</dbReference>
<dbReference type="AlphaFoldDB" id="V2WBY0"/>
<dbReference type="PROSITE" id="PS50011">
    <property type="entry name" value="PROTEIN_KINASE_DOM"/>
    <property type="match status" value="1"/>
</dbReference>
<dbReference type="InterPro" id="IPR011009">
    <property type="entry name" value="Kinase-like_dom_sf"/>
</dbReference>
<dbReference type="InterPro" id="IPR000719">
    <property type="entry name" value="Prot_kinase_dom"/>
</dbReference>
<evidence type="ECO:0000256" key="5">
    <source>
        <dbReference type="SAM" id="MobiDB-lite"/>
    </source>
</evidence>
<dbReference type="InterPro" id="IPR051681">
    <property type="entry name" value="Ser/Thr_Kinases-Pseudokinases"/>
</dbReference>
<dbReference type="Pfam" id="PF00069">
    <property type="entry name" value="Pkinase"/>
    <property type="match status" value="1"/>
</dbReference>
<comment type="caution">
    <text evidence="7">The sequence shown here is derived from an EMBL/GenBank/DDBJ whole genome shotgun (WGS) entry which is preliminary data.</text>
</comment>
<dbReference type="Proteomes" id="UP000017559">
    <property type="component" value="Unassembled WGS sequence"/>
</dbReference>
<dbReference type="OrthoDB" id="3236663at2759"/>
<evidence type="ECO:0000313" key="8">
    <source>
        <dbReference type="Proteomes" id="UP000017559"/>
    </source>
</evidence>
<keyword evidence="3" id="KW-0418">Kinase</keyword>
<keyword evidence="4" id="KW-0067">ATP-binding</keyword>
<name>V2WBY0_MONRO</name>
<dbReference type="GO" id="GO:0005524">
    <property type="term" value="F:ATP binding"/>
    <property type="evidence" value="ECO:0007669"/>
    <property type="project" value="UniProtKB-KW"/>
</dbReference>
<feature type="domain" description="Protein kinase" evidence="6">
    <location>
        <begin position="144"/>
        <end position="391"/>
    </location>
</feature>
<sequence length="391" mass="43941">MSFRFGKVELTPHSETQTLKSLRRRRSTSTTWPNSDDDDTPTLGDDKVSVTSESPQNLMESIQIENFDSRCLRTILELLDGLDMLYSLDSAWVPGIIELLRSEAQAQTSMNDNDYRNLCMKCLRVLVLKHQLLPQSLFLNDVTRHGTHPLRGGGFADIYKGYAHDKPVCLKVLRVYVEVDERKRDKAVADFCQEAILWAQLNHPNVHPLLGVNAELFAPDLCLISPWMVNGDICPIWLTILTMTDIRKSFGAGTPMITHGDIKGMRIHFLAEPYLIIVPDFGLAATLGETQIMNNTSSSATKGSMRRMAPEMYLSMGPQTYSNGVNADKSPRDVYAFACTIFEIMTGRVPFTGTIEPAVIFQVLNKARPERPTDGWCPDHIWNLVELCCGR</sequence>
<dbReference type="KEGG" id="mrr:Moror_10211"/>
<protein>
    <submittedName>
        <fullName evidence="7">Kinase-like protein</fullName>
    </submittedName>
</protein>